<dbReference type="STRING" id="313367.JSE7799_00897"/>
<accession>A0A0M7B8P7</accession>
<dbReference type="OrthoDB" id="9800621at2"/>
<dbReference type="EC" id="1.11.1.27" evidence="4"/>
<dbReference type="Gene3D" id="3.40.30.10">
    <property type="entry name" value="Glutaredoxin"/>
    <property type="match status" value="1"/>
</dbReference>
<keyword evidence="7" id="KW-1185">Reference proteome</keyword>
<dbReference type="InterPro" id="IPR013740">
    <property type="entry name" value="Redoxin"/>
</dbReference>
<comment type="similarity">
    <text evidence="4">Belongs to the peroxiredoxin family. Prx5 subfamily.</text>
</comment>
<dbReference type="InterPro" id="IPR037944">
    <property type="entry name" value="PRX5-like"/>
</dbReference>
<sequence length="175" mass="19801">MIPRYVPDAVFHTRVRNPALDGDNPFEWQNLTTDDVFAGKRIVLFAVPGAFTPACSDSHLPGFERLHDEFLAEGIDRVICVSVNDAFVLYQWGLSREISKVHMLPDGNGEFTRKMGMLVERSNHGMGMRSWRYSALVKDRMIAKFFAEPQFRDNPAGVPLDVSSAETILEEIRRG</sequence>
<evidence type="ECO:0000256" key="1">
    <source>
        <dbReference type="ARBA" id="ARBA00022559"/>
    </source>
</evidence>
<dbReference type="PROSITE" id="PS51352">
    <property type="entry name" value="THIOREDOXIN_2"/>
    <property type="match status" value="1"/>
</dbReference>
<evidence type="ECO:0000313" key="6">
    <source>
        <dbReference type="EMBL" id="CUH31116.1"/>
    </source>
</evidence>
<evidence type="ECO:0000313" key="7">
    <source>
        <dbReference type="Proteomes" id="UP000049455"/>
    </source>
</evidence>
<dbReference type="Proteomes" id="UP000049455">
    <property type="component" value="Unassembled WGS sequence"/>
</dbReference>
<feature type="domain" description="Thioredoxin" evidence="5">
    <location>
        <begin position="1"/>
        <end position="175"/>
    </location>
</feature>
<dbReference type="InterPro" id="IPR013766">
    <property type="entry name" value="Thioredoxin_domain"/>
</dbReference>
<dbReference type="GO" id="GO:0005737">
    <property type="term" value="C:cytoplasm"/>
    <property type="evidence" value="ECO:0007669"/>
    <property type="project" value="TreeGrafter"/>
</dbReference>
<keyword evidence="2 4" id="KW-0560">Oxidoreductase</keyword>
<keyword evidence="1 4" id="KW-0575">Peroxidase</keyword>
<evidence type="ECO:0000256" key="2">
    <source>
        <dbReference type="ARBA" id="ARBA00023002"/>
    </source>
</evidence>
<organism evidence="6 7">
    <name type="scientific">Jannaschia seosinensis</name>
    <dbReference type="NCBI Taxonomy" id="313367"/>
    <lineage>
        <taxon>Bacteria</taxon>
        <taxon>Pseudomonadati</taxon>
        <taxon>Pseudomonadota</taxon>
        <taxon>Alphaproteobacteria</taxon>
        <taxon>Rhodobacterales</taxon>
        <taxon>Roseobacteraceae</taxon>
        <taxon>Jannaschia</taxon>
    </lineage>
</organism>
<dbReference type="GO" id="GO:0034599">
    <property type="term" value="P:cellular response to oxidative stress"/>
    <property type="evidence" value="ECO:0007669"/>
    <property type="project" value="InterPro"/>
</dbReference>
<feature type="active site" description="Cysteine sulfenic acid (-SOH) intermediate" evidence="3">
    <location>
        <position position="55"/>
    </location>
</feature>
<keyword evidence="4" id="KW-0676">Redox-active center</keyword>
<comment type="catalytic activity">
    <reaction evidence="4">
        <text>a hydroperoxide + 2 glutathione = an alcohol + glutathione disulfide + H2O</text>
        <dbReference type="Rhea" id="RHEA:62632"/>
        <dbReference type="ChEBI" id="CHEBI:15377"/>
        <dbReference type="ChEBI" id="CHEBI:30879"/>
        <dbReference type="ChEBI" id="CHEBI:35924"/>
        <dbReference type="ChEBI" id="CHEBI:57925"/>
        <dbReference type="ChEBI" id="CHEBI:58297"/>
        <dbReference type="EC" id="1.11.1.27"/>
    </reaction>
</comment>
<dbReference type="AlphaFoldDB" id="A0A0M7B8P7"/>
<comment type="function">
    <text evidence="4">Thiol-specific peroxidase that catalyzes the reduction of hydrogen peroxide and organic hydroperoxides to water and alcohols, respectively. Plays a role in cell protection against oxidative stress by detoxifying peroxides.</text>
</comment>
<dbReference type="GO" id="GO:0045454">
    <property type="term" value="P:cell redox homeostasis"/>
    <property type="evidence" value="ECO:0007669"/>
    <property type="project" value="TreeGrafter"/>
</dbReference>
<dbReference type="GO" id="GO:0008379">
    <property type="term" value="F:thioredoxin peroxidase activity"/>
    <property type="evidence" value="ECO:0007669"/>
    <property type="project" value="InterPro"/>
</dbReference>
<gene>
    <name evidence="6" type="ORF">JSE7799_00897</name>
</gene>
<evidence type="ECO:0000256" key="4">
    <source>
        <dbReference type="RuleBase" id="RU366011"/>
    </source>
</evidence>
<dbReference type="SUPFAM" id="SSF52833">
    <property type="entry name" value="Thioredoxin-like"/>
    <property type="match status" value="1"/>
</dbReference>
<keyword evidence="4" id="KW-0049">Antioxidant</keyword>
<evidence type="ECO:0000256" key="3">
    <source>
        <dbReference type="PIRSR" id="PIRSR637944-1"/>
    </source>
</evidence>
<evidence type="ECO:0000259" key="5">
    <source>
        <dbReference type="PROSITE" id="PS51352"/>
    </source>
</evidence>
<dbReference type="InterPro" id="IPR036249">
    <property type="entry name" value="Thioredoxin-like_sf"/>
</dbReference>
<protein>
    <recommendedName>
        <fullName evidence="4">Glutathione-dependent peroxiredoxin</fullName>
        <ecNumber evidence="4">1.11.1.27</ecNumber>
    </recommendedName>
</protein>
<dbReference type="EMBL" id="CYPR01000049">
    <property type="protein sequence ID" value="CUH31116.1"/>
    <property type="molecule type" value="Genomic_DNA"/>
</dbReference>
<dbReference type="PANTHER" id="PTHR10430:SF16">
    <property type="entry name" value="PEROXIREDOXIN-5, MITOCHONDRIAL"/>
    <property type="match status" value="1"/>
</dbReference>
<dbReference type="CDD" id="cd03013">
    <property type="entry name" value="PRX5_like"/>
    <property type="match status" value="1"/>
</dbReference>
<dbReference type="Pfam" id="PF08534">
    <property type="entry name" value="Redoxin"/>
    <property type="match status" value="1"/>
</dbReference>
<dbReference type="RefSeq" id="WP_055662551.1">
    <property type="nucleotide sequence ID" value="NZ_CYPR01000049.1"/>
</dbReference>
<dbReference type="GO" id="GO:0042744">
    <property type="term" value="P:hydrogen peroxide catabolic process"/>
    <property type="evidence" value="ECO:0007669"/>
    <property type="project" value="TreeGrafter"/>
</dbReference>
<dbReference type="PANTHER" id="PTHR10430">
    <property type="entry name" value="PEROXIREDOXIN"/>
    <property type="match status" value="1"/>
</dbReference>
<reference evidence="6 7" key="1">
    <citation type="submission" date="2015-09" db="EMBL/GenBank/DDBJ databases">
        <authorList>
            <person name="Jackson K.R."/>
            <person name="Lunt B.L."/>
            <person name="Fisher J.N.B."/>
            <person name="Gardner A.V."/>
            <person name="Bailey M.E."/>
            <person name="Deus L.M."/>
            <person name="Earl A.S."/>
            <person name="Gibby P.D."/>
            <person name="Hartmann K.A."/>
            <person name="Liu J.E."/>
            <person name="Manci A.M."/>
            <person name="Nielsen D.A."/>
            <person name="Solomon M.B."/>
            <person name="Breakwell D.P."/>
            <person name="Burnett S.H."/>
            <person name="Grose J.H."/>
        </authorList>
    </citation>
    <scope>NUCLEOTIDE SEQUENCE [LARGE SCALE GENOMIC DNA]</scope>
    <source>
        <strain evidence="6 7">CECT 7799</strain>
    </source>
</reference>
<name>A0A0M7B8P7_9RHOB</name>
<proteinExistence type="inferred from homology"/>